<feature type="compositionally biased region" description="Basic and acidic residues" evidence="1">
    <location>
        <begin position="113"/>
        <end position="128"/>
    </location>
</feature>
<organism evidence="2 3">
    <name type="scientific">Liparis tanakae</name>
    <name type="common">Tanaka's snailfish</name>
    <dbReference type="NCBI Taxonomy" id="230148"/>
    <lineage>
        <taxon>Eukaryota</taxon>
        <taxon>Metazoa</taxon>
        <taxon>Chordata</taxon>
        <taxon>Craniata</taxon>
        <taxon>Vertebrata</taxon>
        <taxon>Euteleostomi</taxon>
        <taxon>Actinopterygii</taxon>
        <taxon>Neopterygii</taxon>
        <taxon>Teleostei</taxon>
        <taxon>Neoteleostei</taxon>
        <taxon>Acanthomorphata</taxon>
        <taxon>Eupercaria</taxon>
        <taxon>Perciformes</taxon>
        <taxon>Cottioidei</taxon>
        <taxon>Cottales</taxon>
        <taxon>Liparidae</taxon>
        <taxon>Liparis</taxon>
    </lineage>
</organism>
<name>A0A4Z2JDY3_9TELE</name>
<dbReference type="AlphaFoldDB" id="A0A4Z2JDY3"/>
<protein>
    <submittedName>
        <fullName evidence="2">Uncharacterized protein</fullName>
    </submittedName>
</protein>
<proteinExistence type="predicted"/>
<evidence type="ECO:0000313" key="3">
    <source>
        <dbReference type="Proteomes" id="UP000314294"/>
    </source>
</evidence>
<evidence type="ECO:0000313" key="2">
    <source>
        <dbReference type="EMBL" id="TNN88390.1"/>
    </source>
</evidence>
<accession>A0A4Z2JDY3</accession>
<feature type="region of interest" description="Disordered" evidence="1">
    <location>
        <begin position="75"/>
        <end position="133"/>
    </location>
</feature>
<dbReference type="EMBL" id="SRLO01000005">
    <property type="protein sequence ID" value="TNN88390.1"/>
    <property type="molecule type" value="Genomic_DNA"/>
</dbReference>
<dbReference type="Proteomes" id="UP000314294">
    <property type="component" value="Unassembled WGS sequence"/>
</dbReference>
<sequence length="279" mass="31453">MHHVIGADGELTWFHSGHIEAQTRDPRRYTLVWTRPDSSHWSGLPTKSYKLFLYPKGLQVLTMFFELSGDEDKTCYGHQQTTPPPVNSPGREESLNAPASKAALRRASSRGVDGQRLKDSRAAEDATSGRRQGHSAKIILTSTPHRKHNTTRVITLDRRRRIMNRVVCSERSRKICHSRMGFRDGVTQKSVSLPQVMLHKNTRAKPCVIIITPLLLTQPTACRGPPGVRFGLGSKGNRRRLAYGKKRREEERDAISYEATGTKPLFRIALIQVPQDASR</sequence>
<keyword evidence="3" id="KW-1185">Reference proteome</keyword>
<evidence type="ECO:0000256" key="1">
    <source>
        <dbReference type="SAM" id="MobiDB-lite"/>
    </source>
</evidence>
<reference evidence="2 3" key="1">
    <citation type="submission" date="2019-03" db="EMBL/GenBank/DDBJ databases">
        <title>First draft genome of Liparis tanakae, snailfish: a comprehensive survey of snailfish specific genes.</title>
        <authorList>
            <person name="Kim W."/>
            <person name="Song I."/>
            <person name="Jeong J.-H."/>
            <person name="Kim D."/>
            <person name="Kim S."/>
            <person name="Ryu S."/>
            <person name="Song J.Y."/>
            <person name="Lee S.K."/>
        </authorList>
    </citation>
    <scope>NUCLEOTIDE SEQUENCE [LARGE SCALE GENOMIC DNA]</scope>
    <source>
        <tissue evidence="2">Muscle</tissue>
    </source>
</reference>
<comment type="caution">
    <text evidence="2">The sequence shown here is derived from an EMBL/GenBank/DDBJ whole genome shotgun (WGS) entry which is preliminary data.</text>
</comment>
<gene>
    <name evidence="2" type="ORF">EYF80_001172</name>
</gene>